<dbReference type="SUPFAM" id="SSF47113">
    <property type="entry name" value="Histone-fold"/>
    <property type="match status" value="1"/>
</dbReference>
<dbReference type="Pfam" id="PF00125">
    <property type="entry name" value="Histone"/>
    <property type="match status" value="1"/>
</dbReference>
<keyword evidence="8" id="KW-1185">Reference proteome</keyword>
<dbReference type="InterPro" id="IPR000164">
    <property type="entry name" value="Histone_H3/CENP-A"/>
</dbReference>
<evidence type="ECO:0000256" key="2">
    <source>
        <dbReference type="ARBA" id="ARBA00010343"/>
    </source>
</evidence>
<proteinExistence type="inferred from homology"/>
<keyword evidence="4" id="KW-0238">DNA-binding</keyword>
<comment type="subcellular location">
    <subcellularLocation>
        <location evidence="1">Chromosome</location>
    </subcellularLocation>
</comment>
<dbReference type="GO" id="GO:0046982">
    <property type="term" value="F:protein heterodimerization activity"/>
    <property type="evidence" value="ECO:0007669"/>
    <property type="project" value="InterPro"/>
</dbReference>
<dbReference type="GO" id="GO:0000786">
    <property type="term" value="C:nucleosome"/>
    <property type="evidence" value="ECO:0007669"/>
    <property type="project" value="UniProtKB-KW"/>
</dbReference>
<feature type="compositionally biased region" description="Basic residues" evidence="5">
    <location>
        <begin position="34"/>
        <end position="46"/>
    </location>
</feature>
<dbReference type="GO" id="GO:0030527">
    <property type="term" value="F:structural constituent of chromatin"/>
    <property type="evidence" value="ECO:0007669"/>
    <property type="project" value="InterPro"/>
</dbReference>
<dbReference type="InterPro" id="IPR009072">
    <property type="entry name" value="Histone-fold"/>
</dbReference>
<protein>
    <recommendedName>
        <fullName evidence="6">Core Histone H2A/H2B/H3 domain-containing protein</fullName>
    </recommendedName>
</protein>
<dbReference type="PANTHER" id="PTHR11426">
    <property type="entry name" value="HISTONE H3"/>
    <property type="match status" value="1"/>
</dbReference>
<comment type="similarity">
    <text evidence="2">Belongs to the histone H3 family.</text>
</comment>
<sequence>MHLLSFNTPHALLVRRYYTRHKRTLRPSTISRSTRSKASIKPKHIRQASTSASRSIPITAPRFIVPSHTLPQIHRFGRSTALLLRRDPFQQLVRTIAKRELKTTMHIQAAAISTLHNAAETYLLVILQHAVLAALHARRSTLYPSDVALAFQTVKSERERFRDITQKGDLGM</sequence>
<dbReference type="OrthoDB" id="842664at2759"/>
<gene>
    <name evidence="7" type="ORF">AMATHDRAFT_143632</name>
</gene>
<reference evidence="7 8" key="1">
    <citation type="submission" date="2014-02" db="EMBL/GenBank/DDBJ databases">
        <title>Transposable element dynamics among asymbiotic and ectomycorrhizal Amanita fungi.</title>
        <authorList>
            <consortium name="DOE Joint Genome Institute"/>
            <person name="Hess J."/>
            <person name="Skrede I."/>
            <person name="Wolfe B."/>
            <person name="LaButti K."/>
            <person name="Ohm R.A."/>
            <person name="Grigoriev I.V."/>
            <person name="Pringle A."/>
        </authorList>
    </citation>
    <scope>NUCLEOTIDE SEQUENCE [LARGE SCALE GENOMIC DNA]</scope>
    <source>
        <strain evidence="7 8">SKay4041</strain>
    </source>
</reference>
<dbReference type="Gene3D" id="1.10.20.10">
    <property type="entry name" value="Histone, subunit A"/>
    <property type="match status" value="1"/>
</dbReference>
<evidence type="ECO:0000256" key="4">
    <source>
        <dbReference type="ARBA" id="ARBA00023269"/>
    </source>
</evidence>
<dbReference type="EMBL" id="KZ301993">
    <property type="protein sequence ID" value="PFH51025.1"/>
    <property type="molecule type" value="Genomic_DNA"/>
</dbReference>
<evidence type="ECO:0000256" key="1">
    <source>
        <dbReference type="ARBA" id="ARBA00004286"/>
    </source>
</evidence>
<dbReference type="SMART" id="SM00428">
    <property type="entry name" value="H3"/>
    <property type="match status" value="1"/>
</dbReference>
<keyword evidence="4" id="KW-0544">Nucleosome core</keyword>
<evidence type="ECO:0000313" key="7">
    <source>
        <dbReference type="EMBL" id="PFH51025.1"/>
    </source>
</evidence>
<dbReference type="InterPro" id="IPR007125">
    <property type="entry name" value="H2A/H2B/H3"/>
</dbReference>
<dbReference type="GO" id="GO:0003677">
    <property type="term" value="F:DNA binding"/>
    <property type="evidence" value="ECO:0007669"/>
    <property type="project" value="InterPro"/>
</dbReference>
<evidence type="ECO:0000256" key="5">
    <source>
        <dbReference type="SAM" id="MobiDB-lite"/>
    </source>
</evidence>
<dbReference type="Proteomes" id="UP000242287">
    <property type="component" value="Unassembled WGS sequence"/>
</dbReference>
<evidence type="ECO:0000256" key="3">
    <source>
        <dbReference type="ARBA" id="ARBA00022454"/>
    </source>
</evidence>
<evidence type="ECO:0000259" key="6">
    <source>
        <dbReference type="Pfam" id="PF00125"/>
    </source>
</evidence>
<keyword evidence="3" id="KW-0158">Chromosome</keyword>
<evidence type="ECO:0000313" key="8">
    <source>
        <dbReference type="Proteomes" id="UP000242287"/>
    </source>
</evidence>
<dbReference type="PRINTS" id="PR00622">
    <property type="entry name" value="HISTONEH3"/>
</dbReference>
<accession>A0A2A9NJ57</accession>
<feature type="domain" description="Core Histone H2A/H2B/H3" evidence="6">
    <location>
        <begin position="73"/>
        <end position="151"/>
    </location>
</feature>
<organism evidence="7 8">
    <name type="scientific">Amanita thiersii Skay4041</name>
    <dbReference type="NCBI Taxonomy" id="703135"/>
    <lineage>
        <taxon>Eukaryota</taxon>
        <taxon>Fungi</taxon>
        <taxon>Dikarya</taxon>
        <taxon>Basidiomycota</taxon>
        <taxon>Agaricomycotina</taxon>
        <taxon>Agaricomycetes</taxon>
        <taxon>Agaricomycetidae</taxon>
        <taxon>Agaricales</taxon>
        <taxon>Pluteineae</taxon>
        <taxon>Amanitaceae</taxon>
        <taxon>Amanita</taxon>
    </lineage>
</organism>
<feature type="region of interest" description="Disordered" evidence="5">
    <location>
        <begin position="26"/>
        <end position="51"/>
    </location>
</feature>
<dbReference type="AlphaFoldDB" id="A0A2A9NJ57"/>
<name>A0A2A9NJ57_9AGAR</name>
<dbReference type="STRING" id="703135.A0A2A9NJ57"/>